<dbReference type="Gene3D" id="2.30.60.10">
    <property type="entry name" value="Cyanovirin-N"/>
    <property type="match status" value="1"/>
</dbReference>
<dbReference type="Proteomes" id="UP000799771">
    <property type="component" value="Unassembled WGS sequence"/>
</dbReference>
<feature type="domain" description="Cyanovirin-N" evidence="1">
    <location>
        <begin position="2"/>
        <end position="107"/>
    </location>
</feature>
<dbReference type="InterPro" id="IPR011058">
    <property type="entry name" value="Cyanovirin-N"/>
</dbReference>
<dbReference type="RefSeq" id="XP_033523073.1">
    <property type="nucleotide sequence ID" value="XM_033670572.1"/>
</dbReference>
<dbReference type="PANTHER" id="PTHR42076:SF1">
    <property type="entry name" value="CYANOVIRIN-N DOMAIN-CONTAINING PROTEIN"/>
    <property type="match status" value="1"/>
</dbReference>
<evidence type="ECO:0000313" key="2">
    <source>
        <dbReference type="EMBL" id="KAF2128684.1"/>
    </source>
</evidence>
<reference evidence="2" key="1">
    <citation type="journal article" date="2020" name="Stud. Mycol.">
        <title>101 Dothideomycetes genomes: a test case for predicting lifestyles and emergence of pathogens.</title>
        <authorList>
            <person name="Haridas S."/>
            <person name="Albert R."/>
            <person name="Binder M."/>
            <person name="Bloem J."/>
            <person name="Labutti K."/>
            <person name="Salamov A."/>
            <person name="Andreopoulos B."/>
            <person name="Baker S."/>
            <person name="Barry K."/>
            <person name="Bills G."/>
            <person name="Bluhm B."/>
            <person name="Cannon C."/>
            <person name="Castanera R."/>
            <person name="Culley D."/>
            <person name="Daum C."/>
            <person name="Ezra D."/>
            <person name="Gonzalez J."/>
            <person name="Henrissat B."/>
            <person name="Kuo A."/>
            <person name="Liang C."/>
            <person name="Lipzen A."/>
            <person name="Lutzoni F."/>
            <person name="Magnuson J."/>
            <person name="Mondo S."/>
            <person name="Nolan M."/>
            <person name="Ohm R."/>
            <person name="Pangilinan J."/>
            <person name="Park H.-J."/>
            <person name="Ramirez L."/>
            <person name="Alfaro M."/>
            <person name="Sun H."/>
            <person name="Tritt A."/>
            <person name="Yoshinaga Y."/>
            <person name="Zwiers L.-H."/>
            <person name="Turgeon B."/>
            <person name="Goodwin S."/>
            <person name="Spatafora J."/>
            <person name="Crous P."/>
            <person name="Grigoriev I."/>
        </authorList>
    </citation>
    <scope>NUCLEOTIDE SEQUENCE</scope>
    <source>
        <strain evidence="2">CBS 119687</strain>
    </source>
</reference>
<keyword evidence="3" id="KW-1185">Reference proteome</keyword>
<dbReference type="SUPFAM" id="SSF51322">
    <property type="entry name" value="Cyanovirin-N"/>
    <property type="match status" value="1"/>
</dbReference>
<protein>
    <submittedName>
        <fullName evidence="2">CNVH-domain-containing protein</fullName>
    </submittedName>
</protein>
<evidence type="ECO:0000313" key="3">
    <source>
        <dbReference type="Proteomes" id="UP000799771"/>
    </source>
</evidence>
<dbReference type="EMBL" id="ML977508">
    <property type="protein sequence ID" value="KAF2128684.1"/>
    <property type="molecule type" value="Genomic_DNA"/>
</dbReference>
<dbReference type="AlphaFoldDB" id="A0A6A6ACH1"/>
<evidence type="ECO:0000259" key="1">
    <source>
        <dbReference type="SMART" id="SM01111"/>
    </source>
</evidence>
<dbReference type="InterPro" id="IPR036673">
    <property type="entry name" value="Cyanovirin-N_sf"/>
</dbReference>
<name>A0A6A6ACH1_9PLEO</name>
<dbReference type="SMART" id="SM01111">
    <property type="entry name" value="CVNH"/>
    <property type="match status" value="1"/>
</dbReference>
<gene>
    <name evidence="2" type="ORF">P153DRAFT_386799</name>
</gene>
<dbReference type="GeneID" id="54411004"/>
<organism evidence="2 3">
    <name type="scientific">Dothidotthia symphoricarpi CBS 119687</name>
    <dbReference type="NCBI Taxonomy" id="1392245"/>
    <lineage>
        <taxon>Eukaryota</taxon>
        <taxon>Fungi</taxon>
        <taxon>Dikarya</taxon>
        <taxon>Ascomycota</taxon>
        <taxon>Pezizomycotina</taxon>
        <taxon>Dothideomycetes</taxon>
        <taxon>Pleosporomycetidae</taxon>
        <taxon>Pleosporales</taxon>
        <taxon>Dothidotthiaceae</taxon>
        <taxon>Dothidotthia</taxon>
    </lineage>
</organism>
<dbReference type="Pfam" id="PF08881">
    <property type="entry name" value="CVNH"/>
    <property type="match status" value="1"/>
</dbReference>
<proteinExistence type="predicted"/>
<sequence>MPFHYSAEEGSIRIEDNHILKARLKDINGNYQDAEIDLNNHIGNENGHFSWDATGFGGSAENVHFSIEGDGSVPVLRAGLQDVEGNYQERDLNLAERIENNNGTFYYSTIPRPYIYLVSAANVDSRLSSSNRISLKRGILRGDSIHVPAFHNLSST</sequence>
<accession>A0A6A6ACH1</accession>
<dbReference type="OrthoDB" id="2441380at2759"/>
<dbReference type="PANTHER" id="PTHR42076">
    <property type="entry name" value="CYANOVIRIN-N HOMOLOG"/>
    <property type="match status" value="1"/>
</dbReference>